<feature type="compositionally biased region" description="Polar residues" evidence="6">
    <location>
        <begin position="67"/>
        <end position="107"/>
    </location>
</feature>
<evidence type="ECO:0000256" key="2">
    <source>
        <dbReference type="ARBA" id="ARBA00022692"/>
    </source>
</evidence>
<protein>
    <recommendedName>
        <fullName evidence="5">Secretory carrier-associated membrane protein</fullName>
        <shortName evidence="5">Secretory carrier membrane protein</shortName>
    </recommendedName>
</protein>
<sequence length="377" mass="42020">MSGFDENPFGEPNINDPFSDPAIRRAVSSTPANRGLEDYNPFAEQGSQGTAQVRGASNPPIYGGLGATQQPATLQPSNQEPPATNYARTPQQTVNTALGSTISPTSDQRSESEWKTRTEEDMRNTPYYPKRNNWPPLPDKCCFQPCFYQDIDVEIHTDFQKIVRQLYRLWMFHGCVLILNIIGGFILLLCNGGFSTFGLGILYLILFTPFSFLCWFRPAYKAFKNDSSFNFMVFFFVFFFQLIVTAIQAIGIPGSGTCGIIVAFTMFDNTAKGIFVGFLLLLIALCFVLAAFGDLLLLTKIHRIYRSSDASVSKAQQEFATTFLRNEHVQNAASNVAANADLFFRYSDVLPLSKSLIDHVSFSASNVHNGTRNYNVP</sequence>
<evidence type="ECO:0000256" key="1">
    <source>
        <dbReference type="ARBA" id="ARBA00004141"/>
    </source>
</evidence>
<feature type="transmembrane region" description="Helical" evidence="5">
    <location>
        <begin position="274"/>
        <end position="298"/>
    </location>
</feature>
<feature type="compositionally biased region" description="Basic and acidic residues" evidence="6">
    <location>
        <begin position="108"/>
        <end position="123"/>
    </location>
</feature>
<keyword evidence="5" id="KW-0813">Transport</keyword>
<name>A0A2A3EBH7_APICC</name>
<dbReference type="GO" id="GO:0055038">
    <property type="term" value="C:recycling endosome membrane"/>
    <property type="evidence" value="ECO:0007669"/>
    <property type="project" value="TreeGrafter"/>
</dbReference>
<dbReference type="PANTHER" id="PTHR10687:SF2">
    <property type="entry name" value="SECRETORY CARRIER-ASSOCIATED MEMBRANE PROTEIN"/>
    <property type="match status" value="1"/>
</dbReference>
<keyword evidence="8" id="KW-1185">Reference proteome</keyword>
<feature type="transmembrane region" description="Helical" evidence="5">
    <location>
        <begin position="228"/>
        <end position="254"/>
    </location>
</feature>
<reference evidence="7 8" key="1">
    <citation type="submission" date="2014-07" db="EMBL/GenBank/DDBJ databases">
        <title>Genomic and transcriptomic analysis on Apis cerana provide comprehensive insights into honey bee biology.</title>
        <authorList>
            <person name="Diao Q."/>
            <person name="Sun L."/>
            <person name="Zheng H."/>
            <person name="Zheng H."/>
            <person name="Xu S."/>
            <person name="Wang S."/>
            <person name="Zeng Z."/>
            <person name="Hu F."/>
            <person name="Su S."/>
            <person name="Wu J."/>
        </authorList>
    </citation>
    <scope>NUCLEOTIDE SEQUENCE [LARGE SCALE GENOMIC DNA]</scope>
    <source>
        <tissue evidence="7">Pupae without intestine</tissue>
    </source>
</reference>
<dbReference type="InterPro" id="IPR007273">
    <property type="entry name" value="SCAMP"/>
</dbReference>
<evidence type="ECO:0000256" key="6">
    <source>
        <dbReference type="SAM" id="MobiDB-lite"/>
    </source>
</evidence>
<dbReference type="Pfam" id="PF04144">
    <property type="entry name" value="SCAMP"/>
    <property type="match status" value="1"/>
</dbReference>
<gene>
    <name evidence="7" type="ORF">APICC_03587</name>
</gene>
<dbReference type="GO" id="GO:0032588">
    <property type="term" value="C:trans-Golgi network membrane"/>
    <property type="evidence" value="ECO:0007669"/>
    <property type="project" value="TreeGrafter"/>
</dbReference>
<dbReference type="STRING" id="94128.A0A2A3EBH7"/>
<comment type="subcellular location">
    <subcellularLocation>
        <location evidence="1 5">Membrane</location>
        <topology evidence="1 5">Multi-pass membrane protein</topology>
    </subcellularLocation>
</comment>
<evidence type="ECO:0000313" key="8">
    <source>
        <dbReference type="Proteomes" id="UP000242457"/>
    </source>
</evidence>
<keyword evidence="3 5" id="KW-1133">Transmembrane helix</keyword>
<accession>A0A2A3EBH7</accession>
<evidence type="ECO:0000256" key="3">
    <source>
        <dbReference type="ARBA" id="ARBA00022989"/>
    </source>
</evidence>
<keyword evidence="4 5" id="KW-0472">Membrane</keyword>
<dbReference type="GO" id="GO:0015031">
    <property type="term" value="P:protein transport"/>
    <property type="evidence" value="ECO:0007669"/>
    <property type="project" value="InterPro"/>
</dbReference>
<keyword evidence="2 5" id="KW-0812">Transmembrane</keyword>
<evidence type="ECO:0000256" key="4">
    <source>
        <dbReference type="ARBA" id="ARBA00023136"/>
    </source>
</evidence>
<comment type="similarity">
    <text evidence="5">Belongs to the SCAMP family.</text>
</comment>
<feature type="region of interest" description="Disordered" evidence="6">
    <location>
        <begin position="1"/>
        <end position="129"/>
    </location>
</feature>
<feature type="transmembrane region" description="Helical" evidence="5">
    <location>
        <begin position="194"/>
        <end position="216"/>
    </location>
</feature>
<proteinExistence type="inferred from homology"/>
<dbReference type="Proteomes" id="UP000242457">
    <property type="component" value="Unassembled WGS sequence"/>
</dbReference>
<feature type="transmembrane region" description="Helical" evidence="5">
    <location>
        <begin position="169"/>
        <end position="188"/>
    </location>
</feature>
<organism evidence="7 8">
    <name type="scientific">Apis cerana cerana</name>
    <name type="common">Oriental honeybee</name>
    <dbReference type="NCBI Taxonomy" id="94128"/>
    <lineage>
        <taxon>Eukaryota</taxon>
        <taxon>Metazoa</taxon>
        <taxon>Ecdysozoa</taxon>
        <taxon>Arthropoda</taxon>
        <taxon>Hexapoda</taxon>
        <taxon>Insecta</taxon>
        <taxon>Pterygota</taxon>
        <taxon>Neoptera</taxon>
        <taxon>Endopterygota</taxon>
        <taxon>Hymenoptera</taxon>
        <taxon>Apocrita</taxon>
        <taxon>Aculeata</taxon>
        <taxon>Apoidea</taxon>
        <taxon>Anthophila</taxon>
        <taxon>Apidae</taxon>
        <taxon>Apis</taxon>
    </lineage>
</organism>
<dbReference type="EMBL" id="KZ288302">
    <property type="protein sequence ID" value="PBC28814.1"/>
    <property type="molecule type" value="Genomic_DNA"/>
</dbReference>
<dbReference type="OrthoDB" id="242866at2759"/>
<dbReference type="AlphaFoldDB" id="A0A2A3EBH7"/>
<evidence type="ECO:0000313" key="7">
    <source>
        <dbReference type="EMBL" id="PBC28814.1"/>
    </source>
</evidence>
<dbReference type="PANTHER" id="PTHR10687">
    <property type="entry name" value="SECRETORY CARRIER-ASSOCIATED MEMBRANE PROTEIN SCAMP"/>
    <property type="match status" value="1"/>
</dbReference>
<evidence type="ECO:0000256" key="5">
    <source>
        <dbReference type="RuleBase" id="RU363122"/>
    </source>
</evidence>